<evidence type="ECO:0000313" key="1">
    <source>
        <dbReference type="EMBL" id="AWM38949.1"/>
    </source>
</evidence>
<dbReference type="EMBL" id="CP025958">
    <property type="protein sequence ID" value="AWM38949.1"/>
    <property type="molecule type" value="Genomic_DNA"/>
</dbReference>
<name>A0A2Z3GWX3_9BACT</name>
<proteinExistence type="predicted"/>
<gene>
    <name evidence="1" type="ORF">C1280_19465</name>
</gene>
<organism evidence="1 2">
    <name type="scientific">Gemmata obscuriglobus</name>
    <dbReference type="NCBI Taxonomy" id="114"/>
    <lineage>
        <taxon>Bacteria</taxon>
        <taxon>Pseudomonadati</taxon>
        <taxon>Planctomycetota</taxon>
        <taxon>Planctomycetia</taxon>
        <taxon>Gemmatales</taxon>
        <taxon>Gemmataceae</taxon>
        <taxon>Gemmata</taxon>
    </lineage>
</organism>
<dbReference type="RefSeq" id="WP_010047130.1">
    <property type="nucleotide sequence ID" value="NZ_CP025958.1"/>
</dbReference>
<dbReference type="AlphaFoldDB" id="A0A2Z3GWX3"/>
<protein>
    <submittedName>
        <fullName evidence="1">Uncharacterized protein</fullName>
    </submittedName>
</protein>
<accession>A0A2Z3GWX3</accession>
<keyword evidence="2" id="KW-1185">Reference proteome</keyword>
<reference evidence="1 2" key="1">
    <citation type="submission" date="2018-01" db="EMBL/GenBank/DDBJ databases">
        <title>G. obscuriglobus.</title>
        <authorList>
            <person name="Franke J."/>
            <person name="Blomberg W."/>
            <person name="Selmecki A."/>
        </authorList>
    </citation>
    <scope>NUCLEOTIDE SEQUENCE [LARGE SCALE GENOMIC DNA]</scope>
    <source>
        <strain evidence="1 2">DSM 5831</strain>
    </source>
</reference>
<evidence type="ECO:0000313" key="2">
    <source>
        <dbReference type="Proteomes" id="UP000245802"/>
    </source>
</evidence>
<dbReference type="KEGG" id="gog:C1280_19465"/>
<dbReference type="OrthoDB" id="286581at2"/>
<dbReference type="Proteomes" id="UP000245802">
    <property type="component" value="Chromosome"/>
</dbReference>
<sequence>MAKEVFYRQCRLVKRVENGEWVQVSWLPEPYATTGRVVKLRADGAWDDGWIVTGAGDRRLRADEVPDFHVLSKAHLRATGDAETAPKG</sequence>